<keyword evidence="3" id="KW-1185">Reference proteome</keyword>
<organism evidence="2 3">
    <name type="scientific">Oecophyllibacter saccharovorans</name>
    <dbReference type="NCBI Taxonomy" id="2558360"/>
    <lineage>
        <taxon>Bacteria</taxon>
        <taxon>Pseudomonadati</taxon>
        <taxon>Pseudomonadota</taxon>
        <taxon>Alphaproteobacteria</taxon>
        <taxon>Acetobacterales</taxon>
        <taxon>Acetobacteraceae</taxon>
        <taxon>Oecophyllibacter</taxon>
    </lineage>
</organism>
<dbReference type="GO" id="GO:0009279">
    <property type="term" value="C:cell outer membrane"/>
    <property type="evidence" value="ECO:0007669"/>
    <property type="project" value="InterPro"/>
</dbReference>
<proteinExistence type="predicted"/>
<dbReference type="GO" id="GO:0005507">
    <property type="term" value="F:copper ion binding"/>
    <property type="evidence" value="ECO:0007669"/>
    <property type="project" value="InterPro"/>
</dbReference>
<dbReference type="Pfam" id="PF05275">
    <property type="entry name" value="CopB"/>
    <property type="match status" value="1"/>
</dbReference>
<dbReference type="GO" id="GO:0006878">
    <property type="term" value="P:intracellular copper ion homeostasis"/>
    <property type="evidence" value="ECO:0007669"/>
    <property type="project" value="InterPro"/>
</dbReference>
<dbReference type="Proteomes" id="UP000315037">
    <property type="component" value="Unassembled WGS sequence"/>
</dbReference>
<evidence type="ECO:0000313" key="3">
    <source>
        <dbReference type="Proteomes" id="UP000315037"/>
    </source>
</evidence>
<dbReference type="AlphaFoldDB" id="A0A506UL50"/>
<dbReference type="RefSeq" id="WP_165600666.1">
    <property type="nucleotide sequence ID" value="NZ_SORZ01000002.1"/>
</dbReference>
<feature type="region of interest" description="Disordered" evidence="1">
    <location>
        <begin position="1"/>
        <end position="21"/>
    </location>
</feature>
<gene>
    <name evidence="2" type="ORF">E3202_05215</name>
</gene>
<protein>
    <submittedName>
        <fullName evidence="2">Copper resistance protein B</fullName>
    </submittedName>
</protein>
<evidence type="ECO:0000313" key="2">
    <source>
        <dbReference type="EMBL" id="TPW33972.1"/>
    </source>
</evidence>
<dbReference type="EMBL" id="SORZ01000002">
    <property type="protein sequence ID" value="TPW33972.1"/>
    <property type="molecule type" value="Genomic_DNA"/>
</dbReference>
<sequence>MTMSAMPAPPTDQEPRLSEQKTGQKIWYGGAADAPGPQPMVFIGHVAPINDQGRWWHGLLNEFEGRYASHGNSAFRWDGESWYGGDFNRVWLKTEGTVTPAARRRDRVSDGDQELLYSRALTSFFNFQTGLRLDLDSGPVRAWGAIGMEGLLPYELEASATFYFSDRGVAGKLEGFYDILLTNRLILQPQVEMNFYSAADRARGVGQGLSDIDTGLRLRYEIWRKFAPYVGVTYDGPLGQARRMANASWHRERARDGRRVYRPGRGPRFTFGIRSWF</sequence>
<accession>A0A506UL50</accession>
<dbReference type="InterPro" id="IPR007939">
    <property type="entry name" value="Cu-R_B_prcur"/>
</dbReference>
<reference evidence="2 3" key="1">
    <citation type="submission" date="2019-03" db="EMBL/GenBank/DDBJ databases">
        <title>The complete genome sequence of Neokomagataea sp. Jb2 NBRC113641.</title>
        <authorList>
            <person name="Chua K.-O."/>
            <person name="Chan K.-G."/>
            <person name="See-Too W.-S."/>
        </authorList>
    </citation>
    <scope>NUCLEOTIDE SEQUENCE [LARGE SCALE GENOMIC DNA]</scope>
    <source>
        <strain evidence="2 3">Jb2</strain>
    </source>
</reference>
<name>A0A506UL50_9PROT</name>
<comment type="caution">
    <text evidence="2">The sequence shown here is derived from an EMBL/GenBank/DDBJ whole genome shotgun (WGS) entry which is preliminary data.</text>
</comment>
<evidence type="ECO:0000256" key="1">
    <source>
        <dbReference type="SAM" id="MobiDB-lite"/>
    </source>
</evidence>